<dbReference type="HOGENOM" id="CLU_058490_4_1_1"/>
<dbReference type="OrthoDB" id="76567at2759"/>
<dbReference type="EMBL" id="KN847483">
    <property type="protein sequence ID" value="KIX00084.1"/>
    <property type="molecule type" value="Genomic_DNA"/>
</dbReference>
<proteinExistence type="predicted"/>
<feature type="region of interest" description="Disordered" evidence="1">
    <location>
        <begin position="158"/>
        <end position="180"/>
    </location>
</feature>
<dbReference type="VEuPathDB" id="FungiDB:Z518_10221"/>
<feature type="compositionally biased region" description="Basic and acidic residues" evidence="1">
    <location>
        <begin position="163"/>
        <end position="180"/>
    </location>
</feature>
<evidence type="ECO:0000313" key="3">
    <source>
        <dbReference type="Proteomes" id="UP000053617"/>
    </source>
</evidence>
<feature type="region of interest" description="Disordered" evidence="1">
    <location>
        <begin position="1"/>
        <end position="33"/>
    </location>
</feature>
<dbReference type="RefSeq" id="XP_013267220.1">
    <property type="nucleotide sequence ID" value="XM_013411766.1"/>
</dbReference>
<protein>
    <submittedName>
        <fullName evidence="2">Rhinocladiella mackenziei CBS 650.93 unplaced genomic scaffold supercont1.9, whole genome shotgun sequence</fullName>
    </submittedName>
</protein>
<dbReference type="Proteomes" id="UP000053617">
    <property type="component" value="Unassembled WGS sequence"/>
</dbReference>
<accession>A0A0D2I2V6</accession>
<dbReference type="AlphaFoldDB" id="A0A0D2I2V6"/>
<gene>
    <name evidence="2" type="ORF">Z518_10221</name>
</gene>
<reference evidence="2 3" key="1">
    <citation type="submission" date="2015-01" db="EMBL/GenBank/DDBJ databases">
        <title>The Genome Sequence of Rhinocladiella mackenzie CBS 650.93.</title>
        <authorList>
            <consortium name="The Broad Institute Genomics Platform"/>
            <person name="Cuomo C."/>
            <person name="de Hoog S."/>
            <person name="Gorbushina A."/>
            <person name="Stielow B."/>
            <person name="Teixiera M."/>
            <person name="Abouelleil A."/>
            <person name="Chapman S.B."/>
            <person name="Priest M."/>
            <person name="Young S.K."/>
            <person name="Wortman J."/>
            <person name="Nusbaum C."/>
            <person name="Birren B."/>
        </authorList>
    </citation>
    <scope>NUCLEOTIDE SEQUENCE [LARGE SCALE GENOMIC DNA]</scope>
    <source>
        <strain evidence="2 3">CBS 650.93</strain>
    </source>
</reference>
<dbReference type="GeneID" id="25298292"/>
<sequence>MAALLASNDDPSTSAPMSRSSSSTSESETTSEMTLPMEMSPMEGLGNIYVHQYMGIEALQEQIRSQCAELQTAGTNQQYLVFRGVTKRDLTKMDRQRDAIGKDTRMSYYVDSDLLVIKLMPSVVHEMPHLSLAKKLDRALGRMGIPEEALVPLGAGRFSSTRSSKEADGAFKPDSRESKSDWPTIVFESGLSESLPRLRCDAAWWLEKSRGDVKLVIIISVRPAKKELRVEKWCLCPLPPNRPVTRASSSPNSVLPTKVQHIAITQNQTPGQPIQQANTAPPTVVVLPGTTPSYAVTGAPMILEFQKIFLRPPVPPEGDIVLSAMDLSLWANGFWKCVK</sequence>
<organism evidence="2 3">
    <name type="scientific">Rhinocladiella mackenziei CBS 650.93</name>
    <dbReference type="NCBI Taxonomy" id="1442369"/>
    <lineage>
        <taxon>Eukaryota</taxon>
        <taxon>Fungi</taxon>
        <taxon>Dikarya</taxon>
        <taxon>Ascomycota</taxon>
        <taxon>Pezizomycotina</taxon>
        <taxon>Eurotiomycetes</taxon>
        <taxon>Chaetothyriomycetidae</taxon>
        <taxon>Chaetothyriales</taxon>
        <taxon>Herpotrichiellaceae</taxon>
        <taxon>Rhinocladiella</taxon>
    </lineage>
</organism>
<feature type="compositionally biased region" description="Low complexity" evidence="1">
    <location>
        <begin position="11"/>
        <end position="33"/>
    </location>
</feature>
<evidence type="ECO:0000256" key="1">
    <source>
        <dbReference type="SAM" id="MobiDB-lite"/>
    </source>
</evidence>
<name>A0A0D2I2V6_9EURO</name>
<keyword evidence="3" id="KW-1185">Reference proteome</keyword>
<evidence type="ECO:0000313" key="2">
    <source>
        <dbReference type="EMBL" id="KIX00084.1"/>
    </source>
</evidence>